<dbReference type="InterPro" id="IPR000253">
    <property type="entry name" value="FHA_dom"/>
</dbReference>
<dbReference type="InterPro" id="IPR022140">
    <property type="entry name" value="Kinesin-like_KIF1-typ"/>
</dbReference>
<name>A0A5C3QU45_9AGAR</name>
<feature type="region of interest" description="Disordered" evidence="11">
    <location>
        <begin position="702"/>
        <end position="732"/>
    </location>
</feature>
<organism evidence="14 15">
    <name type="scientific">Pterulicium gracile</name>
    <dbReference type="NCBI Taxonomy" id="1884261"/>
    <lineage>
        <taxon>Eukaryota</taxon>
        <taxon>Fungi</taxon>
        <taxon>Dikarya</taxon>
        <taxon>Basidiomycota</taxon>
        <taxon>Agaricomycotina</taxon>
        <taxon>Agaricomycetes</taxon>
        <taxon>Agaricomycetidae</taxon>
        <taxon>Agaricales</taxon>
        <taxon>Pleurotineae</taxon>
        <taxon>Pterulaceae</taxon>
        <taxon>Pterulicium</taxon>
    </lineage>
</organism>
<feature type="compositionally biased region" description="Basic and acidic residues" evidence="11">
    <location>
        <begin position="678"/>
        <end position="690"/>
    </location>
</feature>
<dbReference type="PROSITE" id="PS50067">
    <property type="entry name" value="KINESIN_MOTOR_2"/>
    <property type="match status" value="1"/>
</dbReference>
<dbReference type="CDD" id="cd22705">
    <property type="entry name" value="FHA_KIF1"/>
    <property type="match status" value="1"/>
</dbReference>
<dbReference type="Pfam" id="PF12423">
    <property type="entry name" value="KIF1B"/>
    <property type="match status" value="1"/>
</dbReference>
<feature type="compositionally biased region" description="Polar residues" evidence="11">
    <location>
        <begin position="620"/>
        <end position="633"/>
    </location>
</feature>
<dbReference type="Gene3D" id="6.10.250.2520">
    <property type="match status" value="1"/>
</dbReference>
<dbReference type="PROSITE" id="PS00411">
    <property type="entry name" value="KINESIN_MOTOR_1"/>
    <property type="match status" value="1"/>
</dbReference>
<dbReference type="CDD" id="cd01365">
    <property type="entry name" value="KISc_KIF1A_KIF1B"/>
    <property type="match status" value="1"/>
</dbReference>
<feature type="domain" description="Kinesin motor" evidence="13">
    <location>
        <begin position="7"/>
        <end position="365"/>
    </location>
</feature>
<proteinExistence type="inferred from homology"/>
<evidence type="ECO:0000256" key="5">
    <source>
        <dbReference type="ARBA" id="ARBA00022741"/>
    </source>
</evidence>
<evidence type="ECO:0000256" key="10">
    <source>
        <dbReference type="PROSITE-ProRule" id="PRU00283"/>
    </source>
</evidence>
<feature type="region of interest" description="Disordered" evidence="11">
    <location>
        <begin position="1456"/>
        <end position="1477"/>
    </location>
</feature>
<dbReference type="PRINTS" id="PR00380">
    <property type="entry name" value="KINESINHEAVY"/>
</dbReference>
<dbReference type="GO" id="GO:0047496">
    <property type="term" value="P:vesicle transport along microtubule"/>
    <property type="evidence" value="ECO:0007669"/>
    <property type="project" value="UniProtKB-ARBA"/>
</dbReference>
<dbReference type="InterPro" id="IPR001752">
    <property type="entry name" value="Kinesin_motor_dom"/>
</dbReference>
<dbReference type="GO" id="GO:0008574">
    <property type="term" value="F:plus-end-directed microtubule motor activity"/>
    <property type="evidence" value="ECO:0007669"/>
    <property type="project" value="UniProtKB-ARBA"/>
</dbReference>
<comment type="similarity">
    <text evidence="10">Belongs to the TRAFAC class myosin-kinesin ATPase superfamily. Kinesin family.</text>
</comment>
<evidence type="ECO:0000256" key="7">
    <source>
        <dbReference type="ARBA" id="ARBA00023054"/>
    </source>
</evidence>
<dbReference type="InterPro" id="IPR022164">
    <property type="entry name" value="Kinesin-like"/>
</dbReference>
<dbReference type="Pfam" id="PF12473">
    <property type="entry name" value="DUF3694"/>
    <property type="match status" value="1"/>
</dbReference>
<evidence type="ECO:0000256" key="8">
    <source>
        <dbReference type="ARBA" id="ARBA00023175"/>
    </source>
</evidence>
<keyword evidence="5 10" id="KW-0547">Nucleotide-binding</keyword>
<dbReference type="OrthoDB" id="3176171at2759"/>
<dbReference type="InterPro" id="IPR032405">
    <property type="entry name" value="Kinesin_assoc"/>
</dbReference>
<evidence type="ECO:0000256" key="2">
    <source>
        <dbReference type="ARBA" id="ARBA00022448"/>
    </source>
</evidence>
<evidence type="ECO:0000256" key="9">
    <source>
        <dbReference type="ARBA" id="ARBA00023212"/>
    </source>
</evidence>
<dbReference type="CDD" id="cd01233">
    <property type="entry name" value="PH_KIFIA_KIFIB"/>
    <property type="match status" value="1"/>
</dbReference>
<feature type="region of interest" description="Disordered" evidence="11">
    <location>
        <begin position="678"/>
        <end position="697"/>
    </location>
</feature>
<accession>A0A5C3QU45</accession>
<evidence type="ECO:0000256" key="4">
    <source>
        <dbReference type="ARBA" id="ARBA00022701"/>
    </source>
</evidence>
<dbReference type="Pfam" id="PF00225">
    <property type="entry name" value="Kinesin"/>
    <property type="match status" value="1"/>
</dbReference>
<dbReference type="GO" id="GO:0008017">
    <property type="term" value="F:microtubule binding"/>
    <property type="evidence" value="ECO:0007669"/>
    <property type="project" value="InterPro"/>
</dbReference>
<dbReference type="InterPro" id="IPR008984">
    <property type="entry name" value="SMAD_FHA_dom_sf"/>
</dbReference>
<keyword evidence="7" id="KW-0175">Coiled coil</keyword>
<dbReference type="SMART" id="SM00233">
    <property type="entry name" value="PH"/>
    <property type="match status" value="1"/>
</dbReference>
<sequence>MAEPDGNIKVVVRCRPLNSRELARGAKPLIRMEGNQTLLDPPEAGSAQDAKRATERKTMAFSFDKSYWSAGPRDEPRYCSQQTLYDDLGKELLDHGFNGFNACILAYGQTGSGKSYSMMGYGADKGIIPLTCSELFTRVETKRSQDSNLSFTVEVSYIEIYNEKVRDLLNPRNTGNLRVREHPSLGPYVEDLSKLVVGNYEEMMTLMDEGNKARTVAATNMNETSSRSHAVFTLLLTMKRHDVETNMDTEKVSRINLIDLAGSERAKSTGATGQQLKEGANINKSLTTLGKVISALAMASQSDGKKLKKGAKADDFVPYRDSVLTWLLKDSLGGNSKTAMIAAIAPADYEETLSTLRYADQAKKIKNKAVVNEDPNARLVRELKEELEMLRARVSGGTSEDVFDPMVPPEKQKVTFQTKDGQIRTVTKAELQDQMDTSEKLMKSLNETWEQKMERTQEVQKEREKALEELGISVDKNMVGVHTPKKMPHLVNLNEDPLMSECLVYQLRTGKTLVGRLDSEKGGAIKLSGDNILEEHCVFDNSDNKVTLTSFPSSITFLNGKQITPDTVYKLRSGYRIILGDNHVFRFNNPEEVRKKRDRATAKSNLQLSISAADLENGDMSPSTRPESPVSSTDDADVDWTYAKREAAFAKLGLDPALDNLPDDDLNKLFEKITRVKTLRDHSSKGRPESRASVMDDIWSESGRPVASEAATDDTSLDAAQSYGSPDLDGPLREVQDQLETRLHSISEGSEAEDLKAERDHMEYQMQLVRNRMKLLLDARARGEMDGEIEQFEPVLYTAKQLRLIRKVLDKWRAHRSFSMAEHVLSSAVLVKEANVISKELRKDVSYNFTIAAGGTLASPKSAVDTIAGLDEFGDVADPVLASATQPSVAIKVLDKRHNALYVWSLDRMQQQLQRMRNLTTFIDRPSYTQHFSSDEPFYDSPTPTYSFIGNALISLAPLCRRLPSTFVVPIFSRYTAEAIGSCRIDIRITTVTPPTRHATGSVTSARPSSPLPDALVSGSKVTFVLSIDTVKGLSTHDFSSTHLQVRLSSFVGPSLASEEVYPSSVIDLDRSTVSELKFRRTFSVVVTSRVLTHFRQGYAPVEFFAAVKPMYLERIDRWDDLREQKPTFPGPSASSSSNNSPSSLVASLPLMRRSETDFVMEQTHNVAAWVQICELSPAGGYEPVPLVSQGDHDPGCFSVHQGLQRRIFITMSSDSGQQLPWSEVTKVRIGNVRLLDAKGRTHDSTSKSVVMLPLLKTQTREFKPDGTGNLTCEAVWDSSVHDSPLLNTVTGSSQRVLLQLTWAVAAETCGLPIQFSMDIAISMQTRDARPPSKFLSFFGQNRILQKSSTVFNVRLYPSLTRSTQDLWRLDTSEKYVRGEEALGVWRPRGVSVVDDYENLVRTERKAANVQAIRVILHMFPPKVGPSETLAWKGEELVKKCLDLWQRHFEHRAQNSLGRQVAESAESRSSSPGPKKALGFEEGIKLASETKLVARSDTAAKKGHLLTLVDASKNRWEKRWFVLRRPYLHVYLHSNELEEVSVISLTGVNVESDPLKAELLGKPNAFTLFTASNSHALAAPSIKELASWATKLDPTRLQTL</sequence>
<evidence type="ECO:0000256" key="3">
    <source>
        <dbReference type="ARBA" id="ARBA00022490"/>
    </source>
</evidence>
<dbReference type="InterPro" id="IPR027417">
    <property type="entry name" value="P-loop_NTPase"/>
</dbReference>
<evidence type="ECO:0000313" key="15">
    <source>
        <dbReference type="Proteomes" id="UP000305067"/>
    </source>
</evidence>
<keyword evidence="2" id="KW-0813">Transport</keyword>
<evidence type="ECO:0000256" key="6">
    <source>
        <dbReference type="ARBA" id="ARBA00022840"/>
    </source>
</evidence>
<dbReference type="SUPFAM" id="SSF52540">
    <property type="entry name" value="P-loop containing nucleoside triphosphate hydrolases"/>
    <property type="match status" value="1"/>
</dbReference>
<dbReference type="Pfam" id="PF00498">
    <property type="entry name" value="FHA"/>
    <property type="match status" value="1"/>
</dbReference>
<dbReference type="PROSITE" id="PS50003">
    <property type="entry name" value="PH_DOMAIN"/>
    <property type="match status" value="1"/>
</dbReference>
<keyword evidence="3" id="KW-0963">Cytoplasm</keyword>
<feature type="region of interest" description="Disordered" evidence="11">
    <location>
        <begin position="607"/>
        <end position="635"/>
    </location>
</feature>
<keyword evidence="9" id="KW-0206">Cytoskeleton</keyword>
<dbReference type="Gene3D" id="2.60.200.20">
    <property type="match status" value="1"/>
</dbReference>
<comment type="subcellular location">
    <subcellularLocation>
        <location evidence="1">Cytoplasm</location>
        <location evidence="1">Cytoskeleton</location>
    </subcellularLocation>
</comment>
<evidence type="ECO:0000313" key="14">
    <source>
        <dbReference type="EMBL" id="TFL05442.1"/>
    </source>
</evidence>
<dbReference type="GO" id="GO:0005874">
    <property type="term" value="C:microtubule"/>
    <property type="evidence" value="ECO:0007669"/>
    <property type="project" value="UniProtKB-KW"/>
</dbReference>
<reference evidence="14 15" key="1">
    <citation type="journal article" date="2019" name="Nat. Ecol. Evol.">
        <title>Megaphylogeny resolves global patterns of mushroom evolution.</title>
        <authorList>
            <person name="Varga T."/>
            <person name="Krizsan K."/>
            <person name="Foldi C."/>
            <person name="Dima B."/>
            <person name="Sanchez-Garcia M."/>
            <person name="Sanchez-Ramirez S."/>
            <person name="Szollosi G.J."/>
            <person name="Szarkandi J.G."/>
            <person name="Papp V."/>
            <person name="Albert L."/>
            <person name="Andreopoulos W."/>
            <person name="Angelini C."/>
            <person name="Antonin V."/>
            <person name="Barry K.W."/>
            <person name="Bougher N.L."/>
            <person name="Buchanan P."/>
            <person name="Buyck B."/>
            <person name="Bense V."/>
            <person name="Catcheside P."/>
            <person name="Chovatia M."/>
            <person name="Cooper J."/>
            <person name="Damon W."/>
            <person name="Desjardin D."/>
            <person name="Finy P."/>
            <person name="Geml J."/>
            <person name="Haridas S."/>
            <person name="Hughes K."/>
            <person name="Justo A."/>
            <person name="Karasinski D."/>
            <person name="Kautmanova I."/>
            <person name="Kiss B."/>
            <person name="Kocsube S."/>
            <person name="Kotiranta H."/>
            <person name="LaButti K.M."/>
            <person name="Lechner B.E."/>
            <person name="Liimatainen K."/>
            <person name="Lipzen A."/>
            <person name="Lukacs Z."/>
            <person name="Mihaltcheva S."/>
            <person name="Morgado L.N."/>
            <person name="Niskanen T."/>
            <person name="Noordeloos M.E."/>
            <person name="Ohm R.A."/>
            <person name="Ortiz-Santana B."/>
            <person name="Ovrebo C."/>
            <person name="Racz N."/>
            <person name="Riley R."/>
            <person name="Savchenko A."/>
            <person name="Shiryaev A."/>
            <person name="Soop K."/>
            <person name="Spirin V."/>
            <person name="Szebenyi C."/>
            <person name="Tomsovsky M."/>
            <person name="Tulloss R.E."/>
            <person name="Uehling J."/>
            <person name="Grigoriev I.V."/>
            <person name="Vagvolgyi C."/>
            <person name="Papp T."/>
            <person name="Martin F.M."/>
            <person name="Miettinen O."/>
            <person name="Hibbett D.S."/>
            <person name="Nagy L.G."/>
        </authorList>
    </citation>
    <scope>NUCLEOTIDE SEQUENCE [LARGE SCALE GENOMIC DNA]</scope>
    <source>
        <strain evidence="14 15">CBS 309.79</strain>
    </source>
</reference>
<keyword evidence="4" id="KW-0493">Microtubule</keyword>
<dbReference type="FunFam" id="3.40.850.10:FF:000047">
    <property type="entry name" value="Kinesin family protein"/>
    <property type="match status" value="1"/>
</dbReference>
<feature type="domain" description="PH" evidence="12">
    <location>
        <begin position="1498"/>
        <end position="1597"/>
    </location>
</feature>
<keyword evidence="15" id="KW-1185">Reference proteome</keyword>
<dbReference type="Pfam" id="PF16183">
    <property type="entry name" value="Kinesin_assoc"/>
    <property type="match status" value="1"/>
</dbReference>
<feature type="binding site" evidence="10">
    <location>
        <begin position="108"/>
        <end position="115"/>
    </location>
    <ligand>
        <name>ATP</name>
        <dbReference type="ChEBI" id="CHEBI:30616"/>
    </ligand>
</feature>
<dbReference type="InterPro" id="IPR001849">
    <property type="entry name" value="PH_domain"/>
</dbReference>
<evidence type="ECO:0000256" key="1">
    <source>
        <dbReference type="ARBA" id="ARBA00004245"/>
    </source>
</evidence>
<protein>
    <submittedName>
        <fullName evidence="14">Kinesin-like protein</fullName>
    </submittedName>
</protein>
<dbReference type="Proteomes" id="UP000305067">
    <property type="component" value="Unassembled WGS sequence"/>
</dbReference>
<gene>
    <name evidence="14" type="ORF">BDV98DRAFT_541356</name>
</gene>
<dbReference type="SUPFAM" id="SSF50729">
    <property type="entry name" value="PH domain-like"/>
    <property type="match status" value="1"/>
</dbReference>
<dbReference type="SMART" id="SM00129">
    <property type="entry name" value="KISc"/>
    <property type="match status" value="1"/>
</dbReference>
<dbReference type="InterPro" id="IPR049780">
    <property type="entry name" value="PH_KIFIA_KIFIB"/>
</dbReference>
<keyword evidence="6 10" id="KW-0067">ATP-binding</keyword>
<dbReference type="SUPFAM" id="SSF49879">
    <property type="entry name" value="SMAD/FHA domain"/>
    <property type="match status" value="1"/>
</dbReference>
<dbReference type="InterPro" id="IPR011993">
    <property type="entry name" value="PH-like_dom_sf"/>
</dbReference>
<dbReference type="Pfam" id="PF00169">
    <property type="entry name" value="PH"/>
    <property type="match status" value="1"/>
</dbReference>
<keyword evidence="8 10" id="KW-0505">Motor protein</keyword>
<evidence type="ECO:0000259" key="12">
    <source>
        <dbReference type="PROSITE" id="PS50003"/>
    </source>
</evidence>
<dbReference type="Gene3D" id="3.40.850.10">
    <property type="entry name" value="Kinesin motor domain"/>
    <property type="match status" value="1"/>
</dbReference>
<evidence type="ECO:0000259" key="13">
    <source>
        <dbReference type="PROSITE" id="PS50067"/>
    </source>
</evidence>
<dbReference type="EMBL" id="ML178816">
    <property type="protein sequence ID" value="TFL05442.1"/>
    <property type="molecule type" value="Genomic_DNA"/>
</dbReference>
<dbReference type="GO" id="GO:0005546">
    <property type="term" value="F:phosphatidylinositol-4,5-bisphosphate binding"/>
    <property type="evidence" value="ECO:0007669"/>
    <property type="project" value="UniProtKB-ARBA"/>
</dbReference>
<evidence type="ECO:0000256" key="11">
    <source>
        <dbReference type="SAM" id="MobiDB-lite"/>
    </source>
</evidence>
<dbReference type="InterPro" id="IPR019821">
    <property type="entry name" value="Kinesin_motor_CS"/>
</dbReference>
<dbReference type="STRING" id="1884261.A0A5C3QU45"/>
<dbReference type="GO" id="GO:0005524">
    <property type="term" value="F:ATP binding"/>
    <property type="evidence" value="ECO:0007669"/>
    <property type="project" value="UniProtKB-UniRule"/>
</dbReference>
<dbReference type="InterPro" id="IPR036961">
    <property type="entry name" value="Kinesin_motor_dom_sf"/>
</dbReference>
<dbReference type="PANTHER" id="PTHR47117">
    <property type="entry name" value="STAR-RELATED LIPID TRANSFER PROTEIN 9"/>
    <property type="match status" value="1"/>
</dbReference>
<dbReference type="Gene3D" id="2.30.29.30">
    <property type="entry name" value="Pleckstrin-homology domain (PH domain)/Phosphotyrosine-binding domain (PTB)"/>
    <property type="match status" value="1"/>
</dbReference>